<dbReference type="Proteomes" id="UP000298652">
    <property type="component" value="Chromosome 5"/>
</dbReference>
<dbReference type="Gramene" id="TKW15305">
    <property type="protein sequence ID" value="TKW15305"/>
    <property type="gene ID" value="SEVIR_5G228950v2"/>
</dbReference>
<dbReference type="PANTHER" id="PTHR47851:SF1">
    <property type="entry name" value="OS06G0588700 PROTEIN"/>
    <property type="match status" value="1"/>
</dbReference>
<feature type="domain" description="Myb/SANT-like" evidence="2">
    <location>
        <begin position="76"/>
        <end position="169"/>
    </location>
</feature>
<evidence type="ECO:0000259" key="2">
    <source>
        <dbReference type="Pfam" id="PF12776"/>
    </source>
</evidence>
<proteinExistence type="predicted"/>
<evidence type="ECO:0000256" key="1">
    <source>
        <dbReference type="SAM" id="MobiDB-lite"/>
    </source>
</evidence>
<keyword evidence="4" id="KW-1185">Reference proteome</keyword>
<accession>A0A4U6UJS5</accession>
<organism evidence="3 4">
    <name type="scientific">Setaria viridis</name>
    <name type="common">Green bristlegrass</name>
    <name type="synonym">Setaria italica subsp. viridis</name>
    <dbReference type="NCBI Taxonomy" id="4556"/>
    <lineage>
        <taxon>Eukaryota</taxon>
        <taxon>Viridiplantae</taxon>
        <taxon>Streptophyta</taxon>
        <taxon>Embryophyta</taxon>
        <taxon>Tracheophyta</taxon>
        <taxon>Spermatophyta</taxon>
        <taxon>Magnoliopsida</taxon>
        <taxon>Liliopsida</taxon>
        <taxon>Poales</taxon>
        <taxon>Poaceae</taxon>
        <taxon>PACMAD clade</taxon>
        <taxon>Panicoideae</taxon>
        <taxon>Panicodae</taxon>
        <taxon>Paniceae</taxon>
        <taxon>Cenchrinae</taxon>
        <taxon>Setaria</taxon>
    </lineage>
</organism>
<dbReference type="AlphaFoldDB" id="A0A4U6UJS5"/>
<name>A0A4U6UJS5_SETVI</name>
<dbReference type="Pfam" id="PF12776">
    <property type="entry name" value="Myb_DNA-bind_3"/>
    <property type="match status" value="1"/>
</dbReference>
<dbReference type="InterPro" id="IPR024752">
    <property type="entry name" value="Myb/SANT-like_dom"/>
</dbReference>
<feature type="region of interest" description="Disordered" evidence="1">
    <location>
        <begin position="48"/>
        <end position="73"/>
    </location>
</feature>
<dbReference type="EMBL" id="CM016556">
    <property type="protein sequence ID" value="TKW15305.1"/>
    <property type="molecule type" value="Genomic_DNA"/>
</dbReference>
<protein>
    <recommendedName>
        <fullName evidence="2">Myb/SANT-like domain-containing protein</fullName>
    </recommendedName>
</protein>
<dbReference type="OMA" id="HINACKR"/>
<dbReference type="PANTHER" id="PTHR47851">
    <property type="entry name" value="OS06G0588700 PROTEIN-RELATED"/>
    <property type="match status" value="1"/>
</dbReference>
<evidence type="ECO:0000313" key="4">
    <source>
        <dbReference type="Proteomes" id="UP000298652"/>
    </source>
</evidence>
<reference evidence="3" key="1">
    <citation type="submission" date="2019-03" db="EMBL/GenBank/DDBJ databases">
        <title>WGS assembly of Setaria viridis.</title>
        <authorList>
            <person name="Huang P."/>
            <person name="Jenkins J."/>
            <person name="Grimwood J."/>
            <person name="Barry K."/>
            <person name="Healey A."/>
            <person name="Mamidi S."/>
            <person name="Sreedasyam A."/>
            <person name="Shu S."/>
            <person name="Feldman M."/>
            <person name="Wu J."/>
            <person name="Yu Y."/>
            <person name="Chen C."/>
            <person name="Johnson J."/>
            <person name="Rokhsar D."/>
            <person name="Baxter I."/>
            <person name="Schmutz J."/>
            <person name="Brutnell T."/>
            <person name="Kellogg E."/>
        </authorList>
    </citation>
    <scope>NUCLEOTIDE SEQUENCE [LARGE SCALE GENOMIC DNA]</scope>
</reference>
<gene>
    <name evidence="3" type="ORF">SEVIR_5G228950v2</name>
</gene>
<sequence>MGGASLAAAGLGGAAGLDGASRAAGGLGDADGLDAVIGDEFLMASQASSTPVAQARRRAASANKRARDDEGDHMDWNDGYTTLICKLFVEQVRKGNRPNTHLNNVGYSEVKERFFQSTGIMLKKSQLKNKWDKLRGDLSAWKKLMRKQTGTGWNWEKGTINMDAEWWKKTKKDIPGVGKFKNRPLQNEDELKVMFGNIINEEQDHWNPMSSNPIIPPSEEAPNPMSSNFIDAEDGLEMGGNNDLDNGDEVQEVSPSVANAKKKVHVILDKPNKKSKASTALVIQEHISKISDNASSFVASRQAGITIEQVMDHVAACGAACGSDEHFVATELFVKKELREMFMTIPTNEARFSWLKRKCDMMFAK</sequence>
<evidence type="ECO:0000313" key="3">
    <source>
        <dbReference type="EMBL" id="TKW15305.1"/>
    </source>
</evidence>